<dbReference type="SUPFAM" id="SSF51419">
    <property type="entry name" value="PLP-binding barrel"/>
    <property type="match status" value="1"/>
</dbReference>
<dbReference type="Gene3D" id="3.20.20.10">
    <property type="entry name" value="Alanine racemase"/>
    <property type="match status" value="1"/>
</dbReference>
<comment type="similarity">
    <text evidence="5">Belongs to the Orn/Lys/Arg decarboxylase class-II family. LysA subfamily.</text>
</comment>
<comment type="caution">
    <text evidence="10">The sequence shown here is derived from an EMBL/GenBank/DDBJ whole genome shotgun (WGS) entry which is preliminary data.</text>
</comment>
<dbReference type="HAMAP" id="MF_02120">
    <property type="entry name" value="LysA"/>
    <property type="match status" value="1"/>
</dbReference>
<dbReference type="RefSeq" id="WP_103077328.1">
    <property type="nucleotide sequence ID" value="NZ_AZRN01000031.1"/>
</dbReference>
<gene>
    <name evidence="5" type="primary">lysA</name>
    <name evidence="10" type="ORF">X927_06995</name>
</gene>
<dbReference type="PRINTS" id="PR01179">
    <property type="entry name" value="ODADCRBXLASE"/>
</dbReference>
<feature type="binding site" evidence="5">
    <location>
        <position position="389"/>
    </location>
    <ligand>
        <name>substrate</name>
    </ligand>
</feature>
<dbReference type="Gene3D" id="2.40.37.10">
    <property type="entry name" value="Lyase, Ornithine Decarboxylase, Chain A, domain 1"/>
    <property type="match status" value="1"/>
</dbReference>
<keyword evidence="5 8" id="KW-0457">Lysine biosynthesis</keyword>
<dbReference type="Pfam" id="PF02784">
    <property type="entry name" value="Orn_Arg_deC_N"/>
    <property type="match status" value="1"/>
</dbReference>
<feature type="domain" description="Orn/DAP/Arg decarboxylase 2 N-terminal" evidence="9">
    <location>
        <begin position="40"/>
        <end position="295"/>
    </location>
</feature>
<keyword evidence="11" id="KW-1185">Reference proteome</keyword>
<dbReference type="SUPFAM" id="SSF50621">
    <property type="entry name" value="Alanine racemase C-terminal domain-like"/>
    <property type="match status" value="1"/>
</dbReference>
<evidence type="ECO:0000256" key="5">
    <source>
        <dbReference type="HAMAP-Rule" id="MF_02120"/>
    </source>
</evidence>
<keyword evidence="2 5" id="KW-0210">Decarboxylase</keyword>
<reference evidence="10 11" key="1">
    <citation type="submission" date="2013-12" db="EMBL/GenBank/DDBJ databases">
        <title>Comparative genomics of Petrotoga isolates.</title>
        <authorList>
            <person name="Nesbo C.L."/>
            <person name="Charchuk R."/>
            <person name="Chow K."/>
        </authorList>
    </citation>
    <scope>NUCLEOTIDE SEQUENCE [LARGE SCALE GENOMIC DNA]</scope>
    <source>
        <strain evidence="10 11">DSM 14811</strain>
    </source>
</reference>
<feature type="binding site" evidence="5">
    <location>
        <position position="292"/>
    </location>
    <ligand>
        <name>substrate</name>
    </ligand>
</feature>
<comment type="function">
    <text evidence="5">Specifically catalyzes the decarboxylation of meso-diaminopimelate (meso-DAP) to L-lysine.</text>
</comment>
<dbReference type="GO" id="GO:0009089">
    <property type="term" value="P:lysine biosynthetic process via diaminopimelate"/>
    <property type="evidence" value="ECO:0007669"/>
    <property type="project" value="UniProtKB-UniRule"/>
</dbReference>
<sequence>MFLTGNLKIDKDGVLEISGVKSTHLANEYGTPLLVLDEIKIRENIKRIKNVFDSADYTNYEIAYASKAFLNTELCRILQSENVSLEVVSGGELYIAFHSSFPVNKIFFNGNSKTNEELVMALENDAGHIIVDNEDEFRNIEKISKRLRKKTKIYFRVIPNISPDTHKYISTGQKNSKFGMPFDDMLKLIKSIKNSENLEIKGIHAHIGSQINEAEPYVELVKTFFDLLNKIRGETGVVLPEIDIGGGFGVAHSTFEKAIDIQNAIKRVIQEVRFLSSKFHYPSPKLIVEPGRYIISNAGTTLYTVGTIKKTENKKYIVVDGGMADNIRPALYGAKYEAFIANRSKDKTNLEKVTIAGRACESGDILIEETCLPEIKSGDLLAIPSTGDYTYSMSSNYNGFLKPAIVLVNNGKHKLITRREIYDDLIKRNIENSEWR</sequence>
<protein>
    <recommendedName>
        <fullName evidence="5 6">Diaminopimelate decarboxylase</fullName>
        <shortName evidence="5">DAP decarboxylase</shortName>
        <shortName evidence="5">DAPDC</shortName>
        <ecNumber evidence="5 6">4.1.1.20</ecNumber>
    </recommendedName>
</protein>
<feature type="binding site" evidence="5">
    <location>
        <position position="328"/>
    </location>
    <ligand>
        <name>substrate</name>
    </ligand>
</feature>
<feature type="binding site" evidence="5">
    <location>
        <position position="332"/>
    </location>
    <ligand>
        <name>substrate</name>
    </ligand>
</feature>
<dbReference type="PANTHER" id="PTHR43727:SF2">
    <property type="entry name" value="GROUP IV DECARBOXYLASE"/>
    <property type="match status" value="1"/>
</dbReference>
<dbReference type="AlphaFoldDB" id="A0A2K1P7X2"/>
<evidence type="ECO:0000256" key="6">
    <source>
        <dbReference type="NCBIfam" id="TIGR01048"/>
    </source>
</evidence>
<dbReference type="NCBIfam" id="TIGR01048">
    <property type="entry name" value="lysA"/>
    <property type="match status" value="1"/>
</dbReference>
<evidence type="ECO:0000256" key="2">
    <source>
        <dbReference type="ARBA" id="ARBA00022793"/>
    </source>
</evidence>
<dbReference type="CDD" id="cd06828">
    <property type="entry name" value="PLPDE_III_DapDC"/>
    <property type="match status" value="1"/>
</dbReference>
<dbReference type="InterPro" id="IPR009006">
    <property type="entry name" value="Ala_racemase/Decarboxylase_C"/>
</dbReference>
<evidence type="ECO:0000313" key="10">
    <source>
        <dbReference type="EMBL" id="PNR98889.1"/>
    </source>
</evidence>
<comment type="cofactor">
    <cofactor evidence="1 5 7 8">
        <name>pyridoxal 5'-phosphate</name>
        <dbReference type="ChEBI" id="CHEBI:597326"/>
    </cofactor>
</comment>
<keyword evidence="5" id="KW-0028">Amino-acid biosynthesis</keyword>
<evidence type="ECO:0000256" key="1">
    <source>
        <dbReference type="ARBA" id="ARBA00001933"/>
    </source>
</evidence>
<feature type="binding site" evidence="5">
    <location>
        <position position="247"/>
    </location>
    <ligand>
        <name>pyridoxal 5'-phosphate</name>
        <dbReference type="ChEBI" id="CHEBI:597326"/>
    </ligand>
</feature>
<dbReference type="GO" id="GO:0008836">
    <property type="term" value="F:diaminopimelate decarboxylase activity"/>
    <property type="evidence" value="ECO:0007669"/>
    <property type="project" value="UniProtKB-UniRule"/>
</dbReference>
<feature type="binding site" evidence="5">
    <location>
        <position position="389"/>
    </location>
    <ligand>
        <name>pyridoxal 5'-phosphate</name>
        <dbReference type="ChEBI" id="CHEBI:597326"/>
    </ligand>
</feature>
<dbReference type="FunFam" id="3.20.20.10:FF:000003">
    <property type="entry name" value="Diaminopimelate decarboxylase"/>
    <property type="match status" value="1"/>
</dbReference>
<dbReference type="GO" id="GO:0030170">
    <property type="term" value="F:pyridoxal phosphate binding"/>
    <property type="evidence" value="ECO:0007669"/>
    <property type="project" value="UniProtKB-UniRule"/>
</dbReference>
<comment type="catalytic activity">
    <reaction evidence="5 8">
        <text>meso-2,6-diaminopimelate + H(+) = L-lysine + CO2</text>
        <dbReference type="Rhea" id="RHEA:15101"/>
        <dbReference type="ChEBI" id="CHEBI:15378"/>
        <dbReference type="ChEBI" id="CHEBI:16526"/>
        <dbReference type="ChEBI" id="CHEBI:32551"/>
        <dbReference type="ChEBI" id="CHEBI:57791"/>
        <dbReference type="EC" id="4.1.1.20"/>
    </reaction>
</comment>
<evidence type="ECO:0000256" key="7">
    <source>
        <dbReference type="PIRSR" id="PIRSR600183-50"/>
    </source>
</evidence>
<feature type="modified residue" description="N6-(pyridoxal phosphate)lysine" evidence="5 7">
    <location>
        <position position="67"/>
    </location>
</feature>
<evidence type="ECO:0000256" key="3">
    <source>
        <dbReference type="ARBA" id="ARBA00022898"/>
    </source>
</evidence>
<dbReference type="PROSITE" id="PS00879">
    <property type="entry name" value="ODR_DC_2_2"/>
    <property type="match status" value="1"/>
</dbReference>
<organism evidence="10 11">
    <name type="scientific">Petrotoga mexicana DSM 14811</name>
    <dbReference type="NCBI Taxonomy" id="1122954"/>
    <lineage>
        <taxon>Bacteria</taxon>
        <taxon>Thermotogati</taxon>
        <taxon>Thermotogota</taxon>
        <taxon>Thermotogae</taxon>
        <taxon>Petrotogales</taxon>
        <taxon>Petrotogaceae</taxon>
        <taxon>Petrotoga</taxon>
    </lineage>
</organism>
<keyword evidence="3 5" id="KW-0663">Pyridoxal phosphate</keyword>
<evidence type="ECO:0000313" key="11">
    <source>
        <dbReference type="Proteomes" id="UP000236604"/>
    </source>
</evidence>
<comment type="pathway">
    <text evidence="5 8">Amino-acid biosynthesis; L-lysine biosynthesis via DAP pathway; L-lysine from DL-2,6-diaminopimelate: step 1/1.</text>
</comment>
<accession>A0A2K1P7X2</accession>
<dbReference type="InterPro" id="IPR022644">
    <property type="entry name" value="De-COase2_N"/>
</dbReference>
<dbReference type="Proteomes" id="UP000236604">
    <property type="component" value="Unassembled WGS sequence"/>
</dbReference>
<dbReference type="PANTHER" id="PTHR43727">
    <property type="entry name" value="DIAMINOPIMELATE DECARBOXYLASE"/>
    <property type="match status" value="1"/>
</dbReference>
<comment type="subunit">
    <text evidence="5">Homodimer.</text>
</comment>
<dbReference type="EC" id="4.1.1.20" evidence="5 6"/>
<proteinExistence type="inferred from homology"/>
<keyword evidence="4 5" id="KW-0456">Lyase</keyword>
<name>A0A2K1P7X2_9BACT</name>
<dbReference type="InterPro" id="IPR022657">
    <property type="entry name" value="De-COase2_CS"/>
</dbReference>
<feature type="binding site" evidence="5">
    <location>
        <position position="361"/>
    </location>
    <ligand>
        <name>substrate</name>
    </ligand>
</feature>
<evidence type="ECO:0000256" key="8">
    <source>
        <dbReference type="RuleBase" id="RU003738"/>
    </source>
</evidence>
<dbReference type="InterPro" id="IPR029066">
    <property type="entry name" value="PLP-binding_barrel"/>
</dbReference>
<feature type="binding site" evidence="5">
    <location>
        <begin position="289"/>
        <end position="292"/>
    </location>
    <ligand>
        <name>pyridoxal 5'-phosphate</name>
        <dbReference type="ChEBI" id="CHEBI:597326"/>
    </ligand>
</feature>
<evidence type="ECO:0000256" key="4">
    <source>
        <dbReference type="ARBA" id="ARBA00023239"/>
    </source>
</evidence>
<dbReference type="InterPro" id="IPR000183">
    <property type="entry name" value="Orn/DAP/Arg_de-COase"/>
</dbReference>
<dbReference type="PRINTS" id="PR01181">
    <property type="entry name" value="DAPDCRBXLASE"/>
</dbReference>
<feature type="active site" description="Proton donor" evidence="7">
    <location>
        <position position="360"/>
    </location>
</feature>
<evidence type="ECO:0000259" key="9">
    <source>
        <dbReference type="Pfam" id="PF02784"/>
    </source>
</evidence>
<dbReference type="EMBL" id="AZRN01000031">
    <property type="protein sequence ID" value="PNR98889.1"/>
    <property type="molecule type" value="Genomic_DNA"/>
</dbReference>
<dbReference type="UniPathway" id="UPA00034">
    <property type="reaction ID" value="UER00027"/>
</dbReference>
<dbReference type="InterPro" id="IPR002986">
    <property type="entry name" value="DAP_deCOOHase_LysA"/>
</dbReference>